<dbReference type="eggNOG" id="COG1708">
    <property type="taxonomic scope" value="Bacteria"/>
</dbReference>
<dbReference type="CDD" id="cd05403">
    <property type="entry name" value="NT_KNTase_like"/>
    <property type="match status" value="1"/>
</dbReference>
<dbReference type="PaxDb" id="243159-AFE_1359"/>
<dbReference type="RefSeq" id="WP_012607029.1">
    <property type="nucleotide sequence ID" value="NC_011761.1"/>
</dbReference>
<protein>
    <submittedName>
        <fullName evidence="2">Nucleotidyltransferase, putative</fullName>
    </submittedName>
</protein>
<dbReference type="Proteomes" id="UP000001362">
    <property type="component" value="Chromosome"/>
</dbReference>
<keyword evidence="2" id="KW-0808">Transferase</keyword>
<dbReference type="Gene3D" id="3.30.460.10">
    <property type="entry name" value="Beta Polymerase, domain 2"/>
    <property type="match status" value="1"/>
</dbReference>
<dbReference type="GO" id="GO:0016779">
    <property type="term" value="F:nucleotidyltransferase activity"/>
    <property type="evidence" value="ECO:0007669"/>
    <property type="project" value="InterPro"/>
</dbReference>
<evidence type="ECO:0000313" key="2">
    <source>
        <dbReference type="EMBL" id="ACK78281.1"/>
    </source>
</evidence>
<dbReference type="SUPFAM" id="SSF81301">
    <property type="entry name" value="Nucleotidyltransferase"/>
    <property type="match status" value="1"/>
</dbReference>
<feature type="domain" description="Polymerase nucleotidyl transferase" evidence="1">
    <location>
        <begin position="33"/>
        <end position="111"/>
    </location>
</feature>
<organism evidence="2 3">
    <name type="scientific">Acidithiobacillus ferrooxidans (strain ATCC 23270 / DSM 14882 / CIP 104768 / NCIMB 8455)</name>
    <name type="common">Ferrobacillus ferrooxidans (strain ATCC 23270)</name>
    <dbReference type="NCBI Taxonomy" id="243159"/>
    <lineage>
        <taxon>Bacteria</taxon>
        <taxon>Pseudomonadati</taxon>
        <taxon>Pseudomonadota</taxon>
        <taxon>Acidithiobacillia</taxon>
        <taxon>Acidithiobacillales</taxon>
        <taxon>Acidithiobacillaceae</taxon>
        <taxon>Acidithiobacillus</taxon>
    </lineage>
</organism>
<dbReference type="Pfam" id="PF01909">
    <property type="entry name" value="NTP_transf_2"/>
    <property type="match status" value="1"/>
</dbReference>
<gene>
    <name evidence="2" type="ordered locus">AFE_1359</name>
</gene>
<accession>B7J9G3</accession>
<dbReference type="AlphaFoldDB" id="B7J9G3"/>
<keyword evidence="3" id="KW-1185">Reference proteome</keyword>
<dbReference type="GeneID" id="65280595"/>
<dbReference type="InterPro" id="IPR043519">
    <property type="entry name" value="NT_sf"/>
</dbReference>
<dbReference type="InterPro" id="IPR002934">
    <property type="entry name" value="Polymerase_NTP_transf_dom"/>
</dbReference>
<dbReference type="KEGG" id="afr:AFE_1359"/>
<dbReference type="STRING" id="243159.AFE_1359"/>
<proteinExistence type="predicted"/>
<dbReference type="HOGENOM" id="CLU_1891618_0_0_6"/>
<evidence type="ECO:0000313" key="3">
    <source>
        <dbReference type="Proteomes" id="UP000001362"/>
    </source>
</evidence>
<evidence type="ECO:0000259" key="1">
    <source>
        <dbReference type="Pfam" id="PF01909"/>
    </source>
</evidence>
<name>B7J9G3_ACIF2</name>
<dbReference type="EMBL" id="CP001219">
    <property type="protein sequence ID" value="ACK78281.1"/>
    <property type="molecule type" value="Genomic_DNA"/>
</dbReference>
<sequence length="134" mass="15282">MSTATEVVLQKMKADRLAVCRQLSEDYLQIAREKLLPSLIDLFDPDTIWVFGSVARRTATEDSDIDLLIVSGPGLDGVPWLKRQQMAMEAVTQTGMPFGCDIIVWTESEWKKEMRGCNGIQRECLRNNEVIYER</sequence>
<reference evidence="2 3" key="1">
    <citation type="journal article" date="2008" name="BMC Genomics">
        <title>Acidithiobacillus ferrooxidans metabolism: from genome sequence to industrial applications.</title>
        <authorList>
            <person name="Valdes J."/>
            <person name="Pedroso I."/>
            <person name="Quatrini R."/>
            <person name="Dodson R.J."/>
            <person name="Tettelin H."/>
            <person name="Blake R.II."/>
            <person name="Eisen J.A."/>
            <person name="Holmes D.S."/>
        </authorList>
    </citation>
    <scope>NUCLEOTIDE SEQUENCE [LARGE SCALE GENOMIC DNA]</scope>
    <source>
        <strain evidence="3">ATCC 23270 / DSM 14882 / CIP 104768 / NCIMB 8455</strain>
    </source>
</reference>